<dbReference type="Proteomes" id="UP000193431">
    <property type="component" value="Chromosome"/>
</dbReference>
<accession>A0A1W6MJY9</accession>
<keyword evidence="1" id="KW-0175">Coiled coil</keyword>
<dbReference type="OrthoDB" id="956918at2"/>
<dbReference type="AlphaFoldDB" id="A0A1W6MJY9"/>
<evidence type="ECO:0000313" key="3">
    <source>
        <dbReference type="EMBL" id="ARN77887.1"/>
    </source>
</evidence>
<evidence type="ECO:0000256" key="1">
    <source>
        <dbReference type="SAM" id="Coils"/>
    </source>
</evidence>
<feature type="region of interest" description="Disordered" evidence="2">
    <location>
        <begin position="115"/>
        <end position="134"/>
    </location>
</feature>
<dbReference type="RefSeq" id="WP_085766684.1">
    <property type="nucleotide sequence ID" value="NZ_CP019344.1"/>
</dbReference>
<name>A0A1W6MJY9_9FLAO</name>
<sequence length="134" mass="16065">MKKLAIIGLFLLPLGIIAQPGEKMRKIPSPEVQAKQMTLALDLTDKQEKQIIAVLENQSKAREENKLTREERRELSQEKKEELRVAMLDQRIAMKREMKSILNDEQYKRWEKMMVRKGKNKMKRMKKMRDRRDR</sequence>
<dbReference type="EMBL" id="CP019344">
    <property type="protein sequence ID" value="ARN77887.1"/>
    <property type="molecule type" value="Genomic_DNA"/>
</dbReference>
<evidence type="ECO:0000256" key="2">
    <source>
        <dbReference type="SAM" id="MobiDB-lite"/>
    </source>
</evidence>
<reference evidence="3 4" key="1">
    <citation type="submission" date="2016-11" db="EMBL/GenBank/DDBJ databases">
        <title>Trade-off between light-utilization and light-protection in marine flavobacteria.</title>
        <authorList>
            <person name="Kumagai Y."/>
        </authorList>
    </citation>
    <scope>NUCLEOTIDE SEQUENCE [LARGE SCALE GENOMIC DNA]</scope>
    <source>
        <strain evidence="3 4">JCM 13191</strain>
    </source>
</reference>
<dbReference type="STRING" id="331648.BST97_07655"/>
<organism evidence="3 4">
    <name type="scientific">Nonlabens spongiae</name>
    <dbReference type="NCBI Taxonomy" id="331648"/>
    <lineage>
        <taxon>Bacteria</taxon>
        <taxon>Pseudomonadati</taxon>
        <taxon>Bacteroidota</taxon>
        <taxon>Flavobacteriia</taxon>
        <taxon>Flavobacteriales</taxon>
        <taxon>Flavobacteriaceae</taxon>
        <taxon>Nonlabens</taxon>
    </lineage>
</organism>
<feature type="coiled-coil region" evidence="1">
    <location>
        <begin position="58"/>
        <end position="85"/>
    </location>
</feature>
<keyword evidence="4" id="KW-1185">Reference proteome</keyword>
<evidence type="ECO:0000313" key="4">
    <source>
        <dbReference type="Proteomes" id="UP000193431"/>
    </source>
</evidence>
<gene>
    <name evidence="3" type="ORF">BST97_07655</name>
</gene>
<proteinExistence type="predicted"/>
<evidence type="ECO:0008006" key="5">
    <source>
        <dbReference type="Google" id="ProtNLM"/>
    </source>
</evidence>
<protein>
    <recommendedName>
        <fullName evidence="5">DUF4890 domain-containing protein</fullName>
    </recommendedName>
</protein>